<dbReference type="SMART" id="SM00387">
    <property type="entry name" value="HATPase_c"/>
    <property type="match status" value="1"/>
</dbReference>
<comment type="catalytic activity">
    <reaction evidence="1">
        <text>ATP + protein L-histidine = ADP + protein N-phospho-L-histidine.</text>
        <dbReference type="EC" id="2.7.13.3"/>
    </reaction>
</comment>
<comment type="caution">
    <text evidence="9">The sequence shown here is derived from an EMBL/GenBank/DDBJ whole genome shotgun (WGS) entry which is preliminary data.</text>
</comment>
<keyword evidence="6" id="KW-0418">Kinase</keyword>
<dbReference type="RefSeq" id="WP_272208478.1">
    <property type="nucleotide sequence ID" value="NZ_JAQOMW010000009.1"/>
</dbReference>
<evidence type="ECO:0000313" key="9">
    <source>
        <dbReference type="EMBL" id="MDC2829533.1"/>
    </source>
</evidence>
<dbReference type="InterPro" id="IPR005467">
    <property type="entry name" value="His_kinase_dom"/>
</dbReference>
<reference evidence="9" key="1">
    <citation type="submission" date="2023-01" db="EMBL/GenBank/DDBJ databases">
        <title>Genome analysis of 13 Lactobacillus isolated from gut of wild boar.</title>
        <authorList>
            <person name="Papp P."/>
            <person name="Libisch B."/>
            <person name="Nagy T."/>
            <person name="Olasz F."/>
        </authorList>
    </citation>
    <scope>NUCLEOTIDE SEQUENCE</scope>
    <source>
        <strain evidence="9">F146</strain>
    </source>
</reference>
<evidence type="ECO:0000313" key="10">
    <source>
        <dbReference type="Proteomes" id="UP001220670"/>
    </source>
</evidence>
<dbReference type="InterPro" id="IPR003594">
    <property type="entry name" value="HATPase_dom"/>
</dbReference>
<dbReference type="EMBL" id="JAQONE010000013">
    <property type="protein sequence ID" value="MDC2829533.1"/>
    <property type="molecule type" value="Genomic_DNA"/>
</dbReference>
<evidence type="ECO:0000256" key="3">
    <source>
        <dbReference type="ARBA" id="ARBA00012438"/>
    </source>
</evidence>
<dbReference type="SUPFAM" id="SSF55874">
    <property type="entry name" value="ATPase domain of HSP90 chaperone/DNA topoisomerase II/histidine kinase"/>
    <property type="match status" value="1"/>
</dbReference>
<dbReference type="Gene3D" id="3.30.565.10">
    <property type="entry name" value="Histidine kinase-like ATPase, C-terminal domain"/>
    <property type="match status" value="1"/>
</dbReference>
<evidence type="ECO:0000256" key="2">
    <source>
        <dbReference type="ARBA" id="ARBA00004370"/>
    </source>
</evidence>
<sequence>YQLQPGLKIKADPNYYYELISILLDNANKYYDPNGMIFVNVSADKHGKNVLLKVGNNYAEGQNVDYNKFFERFYRNDTSHNNEKKSGFGIGLSIAQNLVKNFKGNLNVDWKDGNIYFTVSFKSLRQSTRSTSKQLNKTQ</sequence>
<evidence type="ECO:0000259" key="8">
    <source>
        <dbReference type="PROSITE" id="PS50109"/>
    </source>
</evidence>
<keyword evidence="5" id="KW-0808">Transferase</keyword>
<evidence type="ECO:0000256" key="5">
    <source>
        <dbReference type="ARBA" id="ARBA00022679"/>
    </source>
</evidence>
<gene>
    <name evidence="9" type="ORF">PO250_04260</name>
</gene>
<dbReference type="Pfam" id="PF02518">
    <property type="entry name" value="HATPase_c"/>
    <property type="match status" value="1"/>
</dbReference>
<dbReference type="CDD" id="cd00075">
    <property type="entry name" value="HATPase"/>
    <property type="match status" value="1"/>
</dbReference>
<dbReference type="PRINTS" id="PR00344">
    <property type="entry name" value="BCTRLSENSOR"/>
</dbReference>
<feature type="domain" description="Histidine kinase" evidence="8">
    <location>
        <begin position="1"/>
        <end position="125"/>
    </location>
</feature>
<evidence type="ECO:0000256" key="6">
    <source>
        <dbReference type="ARBA" id="ARBA00022777"/>
    </source>
</evidence>
<dbReference type="InterPro" id="IPR036890">
    <property type="entry name" value="HATPase_C_sf"/>
</dbReference>
<dbReference type="GO" id="GO:0016036">
    <property type="term" value="P:cellular response to phosphate starvation"/>
    <property type="evidence" value="ECO:0007669"/>
    <property type="project" value="TreeGrafter"/>
</dbReference>
<evidence type="ECO:0000256" key="4">
    <source>
        <dbReference type="ARBA" id="ARBA00022553"/>
    </source>
</evidence>
<name>A0AAJ1HT63_LIMMU</name>
<keyword evidence="4" id="KW-0597">Phosphoprotein</keyword>
<keyword evidence="9" id="KW-0067">ATP-binding</keyword>
<dbReference type="PANTHER" id="PTHR45453">
    <property type="entry name" value="PHOSPHATE REGULON SENSOR PROTEIN PHOR"/>
    <property type="match status" value="1"/>
</dbReference>
<dbReference type="GO" id="GO:0004721">
    <property type="term" value="F:phosphoprotein phosphatase activity"/>
    <property type="evidence" value="ECO:0007669"/>
    <property type="project" value="TreeGrafter"/>
</dbReference>
<dbReference type="PROSITE" id="PS50109">
    <property type="entry name" value="HIS_KIN"/>
    <property type="match status" value="1"/>
</dbReference>
<dbReference type="InterPro" id="IPR004358">
    <property type="entry name" value="Sig_transdc_His_kin-like_C"/>
</dbReference>
<proteinExistence type="predicted"/>
<dbReference type="PANTHER" id="PTHR45453:SF1">
    <property type="entry name" value="PHOSPHATE REGULON SENSOR PROTEIN PHOR"/>
    <property type="match status" value="1"/>
</dbReference>
<feature type="non-terminal residue" evidence="9">
    <location>
        <position position="1"/>
    </location>
</feature>
<dbReference type="Proteomes" id="UP001220670">
    <property type="component" value="Unassembled WGS sequence"/>
</dbReference>
<dbReference type="GO" id="GO:0000155">
    <property type="term" value="F:phosphorelay sensor kinase activity"/>
    <property type="evidence" value="ECO:0007669"/>
    <property type="project" value="TreeGrafter"/>
</dbReference>
<keyword evidence="9" id="KW-0547">Nucleotide-binding</keyword>
<dbReference type="EC" id="2.7.13.3" evidence="3"/>
<accession>A0AAJ1HT63</accession>
<keyword evidence="7" id="KW-0902">Two-component regulatory system</keyword>
<organism evidence="9 10">
    <name type="scientific">Limosilactobacillus mucosae</name>
    <name type="common">Lactobacillus mucosae</name>
    <dbReference type="NCBI Taxonomy" id="97478"/>
    <lineage>
        <taxon>Bacteria</taxon>
        <taxon>Bacillati</taxon>
        <taxon>Bacillota</taxon>
        <taxon>Bacilli</taxon>
        <taxon>Lactobacillales</taxon>
        <taxon>Lactobacillaceae</taxon>
        <taxon>Limosilactobacillus</taxon>
    </lineage>
</organism>
<comment type="subcellular location">
    <subcellularLocation>
        <location evidence="2">Membrane</location>
    </subcellularLocation>
</comment>
<dbReference type="InterPro" id="IPR050351">
    <property type="entry name" value="BphY/WalK/GraS-like"/>
</dbReference>
<dbReference type="GO" id="GO:0005886">
    <property type="term" value="C:plasma membrane"/>
    <property type="evidence" value="ECO:0007669"/>
    <property type="project" value="TreeGrafter"/>
</dbReference>
<protein>
    <recommendedName>
        <fullName evidence="3">histidine kinase</fullName>
        <ecNumber evidence="3">2.7.13.3</ecNumber>
    </recommendedName>
</protein>
<dbReference type="AlphaFoldDB" id="A0AAJ1HT63"/>
<evidence type="ECO:0000256" key="7">
    <source>
        <dbReference type="ARBA" id="ARBA00023012"/>
    </source>
</evidence>
<evidence type="ECO:0000256" key="1">
    <source>
        <dbReference type="ARBA" id="ARBA00000085"/>
    </source>
</evidence>
<dbReference type="GO" id="GO:0005524">
    <property type="term" value="F:ATP binding"/>
    <property type="evidence" value="ECO:0007669"/>
    <property type="project" value="UniProtKB-KW"/>
</dbReference>